<evidence type="ECO:0000313" key="1">
    <source>
        <dbReference type="EMBL" id="KDQ16697.1"/>
    </source>
</evidence>
<reference evidence="2" key="1">
    <citation type="journal article" date="2014" name="Proc. Natl. Acad. Sci. U.S.A.">
        <title>Extensive sampling of basidiomycete genomes demonstrates inadequacy of the white-rot/brown-rot paradigm for wood decay fungi.</title>
        <authorList>
            <person name="Riley R."/>
            <person name="Salamov A.A."/>
            <person name="Brown D.W."/>
            <person name="Nagy L.G."/>
            <person name="Floudas D."/>
            <person name="Held B.W."/>
            <person name="Levasseur A."/>
            <person name="Lombard V."/>
            <person name="Morin E."/>
            <person name="Otillar R."/>
            <person name="Lindquist E.A."/>
            <person name="Sun H."/>
            <person name="LaButti K.M."/>
            <person name="Schmutz J."/>
            <person name="Jabbour D."/>
            <person name="Luo H."/>
            <person name="Baker S.E."/>
            <person name="Pisabarro A.G."/>
            <person name="Walton J.D."/>
            <person name="Blanchette R.A."/>
            <person name="Henrissat B."/>
            <person name="Martin F."/>
            <person name="Cullen D."/>
            <person name="Hibbett D.S."/>
            <person name="Grigoriev I.V."/>
        </authorList>
    </citation>
    <scope>NUCLEOTIDE SEQUENCE [LARGE SCALE GENOMIC DNA]</scope>
    <source>
        <strain evidence="2">FD-172 SS1</strain>
    </source>
</reference>
<dbReference type="STRING" id="930990.A0A067MXS6"/>
<dbReference type="Pfam" id="PF18759">
    <property type="entry name" value="Plavaka"/>
    <property type="match status" value="1"/>
</dbReference>
<feature type="non-terminal residue" evidence="1">
    <location>
        <position position="1"/>
    </location>
</feature>
<dbReference type="Proteomes" id="UP000027195">
    <property type="component" value="Unassembled WGS sequence"/>
</dbReference>
<dbReference type="InterPro" id="IPR041078">
    <property type="entry name" value="Plavaka"/>
</dbReference>
<sequence>PWAPFLSQADFDFAEYATINRLSDVQIDDLLKRMRKLWASDVHISMQNARDVHKSWDQAASIFPTFEKKTFTASYESAGKNVTQEFEIHTRSPKDWICELVEDKHLAGHIQWYPVKKYKCEDGKEIHFFDEPLTATDCHDAQDALPEGACAIHLSIYSDATQIARFNGKSFHPVVGRVLNISDEKRNVAGHGGGTLLGYIPNVVDNEEGSAAFANFKREVLHRSLDIVLDPLVIPSKVGHTSLCGDEETRTWYPRVAILSSDFEEQADLSLTRGVQAKFPCPVCLVPHDEQHDLSLAFTYPERTAAQSEATYNLAQNLLEQPWKKGEAESVLKEKSLRNNAFWRMYNSCPHRALSYDVLHFIESGFWGKHMWVEFLGIIEGVGSSQATCLYHERVRDLPRWPGLPKFDKITNVKFADGNKYLSILKIILPTAHDLVPVGSQSILKVIREVASTRMFAGLSIQTQERVEAGRGHVCALGAGLEACFRGREVDFPKAHAYVHLFSHIVRKGVTKNYNTKLGEAMHIGLKDTYEQTNRKEFEGQVGPISVQAALSRIRFLVDEYEKQEGHSLLLQEGGGFLKKTSNLTHALGSKHSMVSPERVGEVYRGERGHRGFRKSLDAFLLDHAQAAHLCPGGTQTVELGDNEMITVFNLLRVNFTSLDDWQPDRDVLRCNQTAYGTERADCVQVKTTLGVEYFRLQLMFTCIAFGREWEVAWVTPFSSVQAADISPIGMEQVKEEKKTQFILIENIIRGAYISPDFGQEGLFFVNDLMDYDMFLRLHKF</sequence>
<keyword evidence="2" id="KW-1185">Reference proteome</keyword>
<dbReference type="InParanoid" id="A0A067MXS6"/>
<protein>
    <submittedName>
        <fullName evidence="1">Uncharacterized protein</fullName>
    </submittedName>
</protein>
<name>A0A067MXS6_BOTB1</name>
<accession>A0A067MXS6</accession>
<dbReference type="OrthoDB" id="3239511at2759"/>
<dbReference type="HOGENOM" id="CLU_009122_0_0_1"/>
<dbReference type="AlphaFoldDB" id="A0A067MXS6"/>
<proteinExistence type="predicted"/>
<gene>
    <name evidence="1" type="ORF">BOTBODRAFT_97965</name>
</gene>
<evidence type="ECO:0000313" key="2">
    <source>
        <dbReference type="Proteomes" id="UP000027195"/>
    </source>
</evidence>
<dbReference type="EMBL" id="KL198026">
    <property type="protein sequence ID" value="KDQ16697.1"/>
    <property type="molecule type" value="Genomic_DNA"/>
</dbReference>
<organism evidence="1 2">
    <name type="scientific">Botryobasidium botryosum (strain FD-172 SS1)</name>
    <dbReference type="NCBI Taxonomy" id="930990"/>
    <lineage>
        <taxon>Eukaryota</taxon>
        <taxon>Fungi</taxon>
        <taxon>Dikarya</taxon>
        <taxon>Basidiomycota</taxon>
        <taxon>Agaricomycotina</taxon>
        <taxon>Agaricomycetes</taxon>
        <taxon>Cantharellales</taxon>
        <taxon>Botryobasidiaceae</taxon>
        <taxon>Botryobasidium</taxon>
    </lineage>
</organism>
<feature type="non-terminal residue" evidence="1">
    <location>
        <position position="781"/>
    </location>
</feature>